<evidence type="ECO:0000256" key="1">
    <source>
        <dbReference type="SAM" id="Phobius"/>
    </source>
</evidence>
<keyword evidence="1" id="KW-1133">Transmembrane helix</keyword>
<dbReference type="Proteomes" id="UP001144256">
    <property type="component" value="Unassembled WGS sequence"/>
</dbReference>
<feature type="transmembrane region" description="Helical" evidence="1">
    <location>
        <begin position="39"/>
        <end position="62"/>
    </location>
</feature>
<comment type="caution">
    <text evidence="2">The sequence shown here is derived from an EMBL/GenBank/DDBJ whole genome shotgun (WGS) entry which is preliminary data.</text>
</comment>
<accession>A0A9W6DFY8</accession>
<dbReference type="RefSeq" id="WP_281814535.1">
    <property type="nucleotide sequence ID" value="NZ_BRLB01000003.1"/>
</dbReference>
<keyword evidence="1" id="KW-0472">Membrane</keyword>
<feature type="transmembrane region" description="Helical" evidence="1">
    <location>
        <begin position="68"/>
        <end position="90"/>
    </location>
</feature>
<name>A0A9W6DFY8_9FIRM</name>
<dbReference type="EMBL" id="BRLB01000003">
    <property type="protein sequence ID" value="GKX29209.1"/>
    <property type="molecule type" value="Genomic_DNA"/>
</dbReference>
<gene>
    <name evidence="2" type="ORF">SH1V18_16890</name>
</gene>
<evidence type="ECO:0008006" key="4">
    <source>
        <dbReference type="Google" id="ProtNLM"/>
    </source>
</evidence>
<feature type="transmembrane region" description="Helical" evidence="1">
    <location>
        <begin position="6"/>
        <end position="27"/>
    </location>
</feature>
<reference evidence="2" key="1">
    <citation type="submission" date="2022-06" db="EMBL/GenBank/DDBJ databases">
        <title>Vallitalea longa sp. nov., an anaerobic bacterium isolated from marine sediment.</title>
        <authorList>
            <person name="Hirano S."/>
            <person name="Terahara T."/>
            <person name="Mori K."/>
            <person name="Hamada M."/>
            <person name="Matsumoto R."/>
            <person name="Kobayashi T."/>
        </authorList>
    </citation>
    <scope>NUCLEOTIDE SEQUENCE</scope>
    <source>
        <strain evidence="2">SH18-1</strain>
    </source>
</reference>
<evidence type="ECO:0000313" key="3">
    <source>
        <dbReference type="Proteomes" id="UP001144256"/>
    </source>
</evidence>
<protein>
    <recommendedName>
        <fullName evidence="4">Holin</fullName>
    </recommendedName>
</protein>
<proteinExistence type="predicted"/>
<evidence type="ECO:0000313" key="2">
    <source>
        <dbReference type="EMBL" id="GKX29209.1"/>
    </source>
</evidence>
<keyword evidence="3" id="KW-1185">Reference proteome</keyword>
<organism evidence="2 3">
    <name type="scientific">Vallitalea longa</name>
    <dbReference type="NCBI Taxonomy" id="2936439"/>
    <lineage>
        <taxon>Bacteria</taxon>
        <taxon>Bacillati</taxon>
        <taxon>Bacillota</taxon>
        <taxon>Clostridia</taxon>
        <taxon>Lachnospirales</taxon>
        <taxon>Vallitaleaceae</taxon>
        <taxon>Vallitalea</taxon>
    </lineage>
</organism>
<keyword evidence="1" id="KW-0812">Transmembrane</keyword>
<sequence>MNWESIISFIKPELFILIIFLYCLGLFLKKIPIFRAEWLIPIIILGVSLFITIIYMAVVTVGEFTGEVLVTGIIQSVIIAASAVFANEIINQITYKRHFDR</sequence>
<dbReference type="AlphaFoldDB" id="A0A9W6DFY8"/>